<dbReference type="Pfam" id="PF08101">
    <property type="entry name" value="Msb1-Mug8_dom"/>
    <property type="match status" value="1"/>
</dbReference>
<evidence type="ECO:0000313" key="3">
    <source>
        <dbReference type="EMBL" id="ORY85313.1"/>
    </source>
</evidence>
<feature type="region of interest" description="Disordered" evidence="1">
    <location>
        <begin position="742"/>
        <end position="762"/>
    </location>
</feature>
<feature type="compositionally biased region" description="Pro residues" evidence="1">
    <location>
        <begin position="20"/>
        <end position="29"/>
    </location>
</feature>
<dbReference type="SUPFAM" id="SSF48350">
    <property type="entry name" value="GTPase activation domain, GAP"/>
    <property type="match status" value="1"/>
</dbReference>
<evidence type="ECO:0000259" key="2">
    <source>
        <dbReference type="Pfam" id="PF08101"/>
    </source>
</evidence>
<dbReference type="PANTHER" id="PTHR28093">
    <property type="entry name" value="MORPHOGENESIS-RELATED PROTEIN MSB1"/>
    <property type="match status" value="1"/>
</dbReference>
<feature type="compositionally biased region" description="Polar residues" evidence="1">
    <location>
        <begin position="747"/>
        <end position="762"/>
    </location>
</feature>
<feature type="domain" description="Meiotically up-regulated protein Msb1/Mug8" evidence="2">
    <location>
        <begin position="113"/>
        <end position="299"/>
    </location>
</feature>
<name>A0A1Y2FMW0_9BASI</name>
<feature type="compositionally biased region" description="Acidic residues" evidence="1">
    <location>
        <begin position="883"/>
        <end position="897"/>
    </location>
</feature>
<feature type="region of interest" description="Disordered" evidence="1">
    <location>
        <begin position="918"/>
        <end position="963"/>
    </location>
</feature>
<feature type="region of interest" description="Disordered" evidence="1">
    <location>
        <begin position="790"/>
        <end position="904"/>
    </location>
</feature>
<feature type="compositionally biased region" description="Basic residues" evidence="1">
    <location>
        <begin position="1"/>
        <end position="10"/>
    </location>
</feature>
<feature type="region of interest" description="Disordered" evidence="1">
    <location>
        <begin position="1"/>
        <end position="71"/>
    </location>
</feature>
<dbReference type="Proteomes" id="UP000193467">
    <property type="component" value="Unassembled WGS sequence"/>
</dbReference>
<dbReference type="STRING" id="106004.A0A1Y2FMW0"/>
<dbReference type="InterPro" id="IPR008936">
    <property type="entry name" value="Rho_GTPase_activation_prot"/>
</dbReference>
<proteinExistence type="predicted"/>
<reference evidence="3 4" key="1">
    <citation type="submission" date="2016-07" db="EMBL/GenBank/DDBJ databases">
        <title>Pervasive Adenine N6-methylation of Active Genes in Fungi.</title>
        <authorList>
            <consortium name="DOE Joint Genome Institute"/>
            <person name="Mondo S.J."/>
            <person name="Dannebaum R.O."/>
            <person name="Kuo R.C."/>
            <person name="Labutti K."/>
            <person name="Haridas S."/>
            <person name="Kuo A."/>
            <person name="Salamov A."/>
            <person name="Ahrendt S.R."/>
            <person name="Lipzen A."/>
            <person name="Sullivan W."/>
            <person name="Andreopoulos W.B."/>
            <person name="Clum A."/>
            <person name="Lindquist E."/>
            <person name="Daum C."/>
            <person name="Ramamoorthy G.K."/>
            <person name="Gryganskyi A."/>
            <person name="Culley D."/>
            <person name="Magnuson J.K."/>
            <person name="James T.Y."/>
            <person name="O'Malley M.A."/>
            <person name="Stajich J.E."/>
            <person name="Spatafora J.W."/>
            <person name="Visel A."/>
            <person name="Grigoriev I.V."/>
        </authorList>
    </citation>
    <scope>NUCLEOTIDE SEQUENCE [LARGE SCALE GENOMIC DNA]</scope>
    <source>
        <strain evidence="3 4">62-1032</strain>
    </source>
</reference>
<feature type="compositionally biased region" description="Low complexity" evidence="1">
    <location>
        <begin position="925"/>
        <end position="935"/>
    </location>
</feature>
<dbReference type="InParanoid" id="A0A1Y2FMW0"/>
<evidence type="ECO:0000313" key="4">
    <source>
        <dbReference type="Proteomes" id="UP000193467"/>
    </source>
</evidence>
<organism evidence="3 4">
    <name type="scientific">Leucosporidium creatinivorum</name>
    <dbReference type="NCBI Taxonomy" id="106004"/>
    <lineage>
        <taxon>Eukaryota</taxon>
        <taxon>Fungi</taxon>
        <taxon>Dikarya</taxon>
        <taxon>Basidiomycota</taxon>
        <taxon>Pucciniomycotina</taxon>
        <taxon>Microbotryomycetes</taxon>
        <taxon>Leucosporidiales</taxon>
        <taxon>Leucosporidium</taxon>
    </lineage>
</organism>
<comment type="caution">
    <text evidence="3">The sequence shown here is derived from an EMBL/GenBank/DDBJ whole genome shotgun (WGS) entry which is preliminary data.</text>
</comment>
<dbReference type="PANTHER" id="PTHR28093:SF1">
    <property type="entry name" value="MORPHOGENESIS-RELATED PROTEIN MSB1"/>
    <property type="match status" value="1"/>
</dbReference>
<feature type="compositionally biased region" description="Polar residues" evidence="1">
    <location>
        <begin position="794"/>
        <end position="820"/>
    </location>
</feature>
<feature type="compositionally biased region" description="Gly residues" evidence="1">
    <location>
        <begin position="1015"/>
        <end position="1026"/>
    </location>
</feature>
<feature type="compositionally biased region" description="Basic and acidic residues" evidence="1">
    <location>
        <begin position="49"/>
        <end position="64"/>
    </location>
</feature>
<dbReference type="InterPro" id="IPR037508">
    <property type="entry name" value="Msb1/Mug8"/>
</dbReference>
<keyword evidence="4" id="KW-1185">Reference proteome</keyword>
<protein>
    <recommendedName>
        <fullName evidence="2">Meiotically up-regulated protein Msb1/Mug8 domain-containing protein</fullName>
    </recommendedName>
</protein>
<dbReference type="EMBL" id="MCGR01000016">
    <property type="protein sequence ID" value="ORY85313.1"/>
    <property type="molecule type" value="Genomic_DNA"/>
</dbReference>
<feature type="region of interest" description="Disordered" evidence="1">
    <location>
        <begin position="702"/>
        <end position="723"/>
    </location>
</feature>
<dbReference type="InterPro" id="IPR012965">
    <property type="entry name" value="Msb1/Mug8_dom"/>
</dbReference>
<dbReference type="OrthoDB" id="3362494at2759"/>
<dbReference type="AlphaFoldDB" id="A0A1Y2FMW0"/>
<dbReference type="Gene3D" id="1.10.555.10">
    <property type="entry name" value="Rho GTPase activation protein"/>
    <property type="match status" value="1"/>
</dbReference>
<gene>
    <name evidence="3" type="ORF">BCR35DRAFT_302766</name>
</gene>
<feature type="compositionally biased region" description="Low complexity" evidence="1">
    <location>
        <begin position="845"/>
        <end position="854"/>
    </location>
</feature>
<feature type="region of interest" description="Disordered" evidence="1">
    <location>
        <begin position="988"/>
        <end position="1026"/>
    </location>
</feature>
<evidence type="ECO:0000256" key="1">
    <source>
        <dbReference type="SAM" id="MobiDB-lite"/>
    </source>
</evidence>
<sequence length="1026" mass="111332">MSIFRRKKSSAKLNSAPASPSQPSPPLPPKEYGRRSSTQVPASEPQRLYVDDFGRPVGEDRPAFGKDLNGTGSTRAFGQGYGVGDDELASGATELQLLFGYTPLETTIELPVQRVEELVNKVATEIRTRGLDTPLILSSLSLDISVEGSCSLIRSYLADMQAWAHDLQLADPLAVGSFLKWGLARLVNDRGGRGFVSWELYNDFKASEKTASYPPKHISSSLIARLASPSARLLTSLLSLFSSIAAHSKANGMPPRKVASLFSPYIFGLADDETFDATYQEWQRATDATEHLLLAFIRDQRADGPLATHLEKCIVGYPQILNIHHSGAPRVPNGARVEEVTRVRRLTRFHSRNLIASAGTWDVPHSPDWALFFPSSYSHALAVSGAPPASIYSPHYRHLLNIRSNSFVDDGDELDDGDMQRYKSVVEKSWSKFGELGFKDVEPSKLEFDLSEGERNAPKVKRETMDWSTFADSGFSGRDTFTSADLIFHQSINTTVKTWPASQQAINAKLREAEKALPAFPYDTTPHEEGRVLVDSLFFEAWADVLVSGGWARDELKESSFALIQWKSRPRDGEIAKGRAVGSDDRTEDRWVLVEEFVPKEYREELLEGKSKKPSKRISFMRAVRRRSTSKAPPIPVARQLSVSHPHHSGHGASIVSVPYSSTSSRLGMPLRQIDESVFSPGGQDTKLVSLSHLSLTPNNNEYGRASTYAPSVSTTGAGHGHDMMDDASRRGASPEPGYMGNGVGGTLSSQQPDSAFNKTNGNGVKAAPVGYTKPPMSKGAGFLARISSRKTKQSGNEQLTPVSDLSQGMGASTESFNYEQESREPTFAHNYATGAPNLGAVAGSPSSPQSPQLAAPPPHVDTSQYATPAEPSPVSATHNSEVEDDPYGGMDEEENNDTTVFRGSQVYPARRESVGVMAPNGLTQPQPQISVVPPVSRPSRHDSLPPSPKPDAEVPVDEEYSARNDRYLWGASDYTSRVSKIVGLYEGRADEPGAGSPTSHGAGGSPVRLTQFGFGQGSGVGGGRD</sequence>
<accession>A0A1Y2FMW0</accession>